<dbReference type="GO" id="GO:0016787">
    <property type="term" value="F:hydrolase activity"/>
    <property type="evidence" value="ECO:0007669"/>
    <property type="project" value="UniProtKB-KW"/>
</dbReference>
<dbReference type="InterPro" id="IPR029058">
    <property type="entry name" value="AB_hydrolase_fold"/>
</dbReference>
<proteinExistence type="predicted"/>
<reference evidence="3 4" key="1">
    <citation type="submission" date="2016-04" db="EMBL/GenBank/DDBJ databases">
        <title>A degradative enzymes factory behind the ericoid mycorrhizal symbiosis.</title>
        <authorList>
            <consortium name="DOE Joint Genome Institute"/>
            <person name="Martino E."/>
            <person name="Morin E."/>
            <person name="Grelet G."/>
            <person name="Kuo A."/>
            <person name="Kohler A."/>
            <person name="Daghino S."/>
            <person name="Barry K."/>
            <person name="Choi C."/>
            <person name="Cichocki N."/>
            <person name="Clum A."/>
            <person name="Copeland A."/>
            <person name="Hainaut M."/>
            <person name="Haridas S."/>
            <person name="Labutti K."/>
            <person name="Lindquist E."/>
            <person name="Lipzen A."/>
            <person name="Khouja H.-R."/>
            <person name="Murat C."/>
            <person name="Ohm R."/>
            <person name="Olson A."/>
            <person name="Spatafora J."/>
            <person name="Veneault-Fourrey C."/>
            <person name="Henrissat B."/>
            <person name="Grigoriev I."/>
            <person name="Martin F."/>
            <person name="Perotto S."/>
        </authorList>
    </citation>
    <scope>NUCLEOTIDE SEQUENCE [LARGE SCALE GENOMIC DNA]</scope>
    <source>
        <strain evidence="3 4">E</strain>
    </source>
</reference>
<protein>
    <submittedName>
        <fullName evidence="3">Alpha/beta-hydrolase</fullName>
    </submittedName>
</protein>
<keyword evidence="3" id="KW-0378">Hydrolase</keyword>
<dbReference type="RefSeq" id="XP_024741240.1">
    <property type="nucleotide sequence ID" value="XM_024888309.1"/>
</dbReference>
<feature type="chain" id="PRO_5014332187" evidence="1">
    <location>
        <begin position="20"/>
        <end position="575"/>
    </location>
</feature>
<dbReference type="PANTHER" id="PTHR11559">
    <property type="entry name" value="CARBOXYLESTERASE"/>
    <property type="match status" value="1"/>
</dbReference>
<dbReference type="STRING" id="1095630.A0A2J6TMT7"/>
<dbReference type="AlphaFoldDB" id="A0A2J6TMT7"/>
<dbReference type="InterPro" id="IPR050309">
    <property type="entry name" value="Type-B_Carboxylest/Lipase"/>
</dbReference>
<dbReference type="InterPro" id="IPR002018">
    <property type="entry name" value="CarbesteraseB"/>
</dbReference>
<name>A0A2J6TMT7_9HELO</name>
<sequence length="575" mass="61725">MLHLASIGLIVIHALSAVASPNSQTLGVEFGSTPKSLPILTLPYGRWRAASYDSVNDIYTFKNIRFAAPPTGNLRWAKPAPPALNRTIQDGSYGNACPQGTPPGAPGDFTGGAEDCLFLDLYVPRHALNNPSLKLPVTVWTYGGAYIFGSKDGPFTGNGPIAISGGKMIFMTYNYRVGSFGFLAGTTMEKQGLPNAGFYDQRAAYQWVQNYISLVGGDPAQVTAWGESAGAGSILHHITAFGGKQDPLFRKVVMQSIASEILVDRRGEVESFYQEFLNASGCAGQTIACLRSAPLATLVAANQKVTSNVGPSAFKPGPAADGAWVRQMPALELASGNYFAGITSLILSHVSNEGFVFVDGEIQTDPAFANLVNFIIPPYAPTLRTAVVNFYPSPNTPGSPYPTQNDRTIQYLDDTNFLCNLRYLNNVFQGKTWTIQYGIPPGFHSDDLTPTFYNGSGAATSTLDAIYKDYQSYLVSLSTTRNPNTHRNTANNPATINWPHTTGQQQEQLSNVLNVGGTEFTLITNPEPLKSHCDFFLNVQAAVTLAGGYVPPGGAVANNLGITNPHPSANYTTHR</sequence>
<dbReference type="Gene3D" id="3.40.50.1820">
    <property type="entry name" value="alpha/beta hydrolase"/>
    <property type="match status" value="1"/>
</dbReference>
<dbReference type="SUPFAM" id="SSF53474">
    <property type="entry name" value="alpha/beta-Hydrolases"/>
    <property type="match status" value="1"/>
</dbReference>
<dbReference type="GeneID" id="36596385"/>
<evidence type="ECO:0000259" key="2">
    <source>
        <dbReference type="Pfam" id="PF00135"/>
    </source>
</evidence>
<dbReference type="OrthoDB" id="408631at2759"/>
<accession>A0A2J6TMT7</accession>
<dbReference type="PROSITE" id="PS00941">
    <property type="entry name" value="CARBOXYLESTERASE_B_2"/>
    <property type="match status" value="1"/>
</dbReference>
<feature type="signal peptide" evidence="1">
    <location>
        <begin position="1"/>
        <end position="19"/>
    </location>
</feature>
<evidence type="ECO:0000313" key="4">
    <source>
        <dbReference type="Proteomes" id="UP000235371"/>
    </source>
</evidence>
<dbReference type="Pfam" id="PF00135">
    <property type="entry name" value="COesterase"/>
    <property type="match status" value="1"/>
</dbReference>
<keyword evidence="4" id="KW-1185">Reference proteome</keyword>
<dbReference type="Proteomes" id="UP000235371">
    <property type="component" value="Unassembled WGS sequence"/>
</dbReference>
<dbReference type="EMBL" id="KZ613767">
    <property type="protein sequence ID" value="PMD64336.1"/>
    <property type="molecule type" value="Genomic_DNA"/>
</dbReference>
<gene>
    <name evidence="3" type="ORF">K444DRAFT_713918</name>
</gene>
<evidence type="ECO:0000256" key="1">
    <source>
        <dbReference type="SAM" id="SignalP"/>
    </source>
</evidence>
<organism evidence="3 4">
    <name type="scientific">Hyaloscypha bicolor E</name>
    <dbReference type="NCBI Taxonomy" id="1095630"/>
    <lineage>
        <taxon>Eukaryota</taxon>
        <taxon>Fungi</taxon>
        <taxon>Dikarya</taxon>
        <taxon>Ascomycota</taxon>
        <taxon>Pezizomycotina</taxon>
        <taxon>Leotiomycetes</taxon>
        <taxon>Helotiales</taxon>
        <taxon>Hyaloscyphaceae</taxon>
        <taxon>Hyaloscypha</taxon>
        <taxon>Hyaloscypha bicolor</taxon>
    </lineage>
</organism>
<evidence type="ECO:0000313" key="3">
    <source>
        <dbReference type="EMBL" id="PMD64336.1"/>
    </source>
</evidence>
<keyword evidence="1" id="KW-0732">Signal</keyword>
<dbReference type="InParanoid" id="A0A2J6TMT7"/>
<dbReference type="InterPro" id="IPR019819">
    <property type="entry name" value="Carboxylesterase_B_CS"/>
</dbReference>
<feature type="domain" description="Carboxylesterase type B" evidence="2">
    <location>
        <begin position="38"/>
        <end position="509"/>
    </location>
</feature>